<sequence>MTPVARWRSNMRLEDSTIEPGDLSSVSLQSKPVLVVQNFWSAEERQFFRTGMNQVAWKSLSDLKNVREDFPNSGNWAKAEIGSAEAEHFLSRLQLPCIREYIESFPNIIGRHVGFNYYSYSAGDCLLTHDDTDQGRLVEGRRAPKRRIAVVTYFHEEWQPDWGGELIIYEQRTDRDKGPINLMPTYCIEPLPGALVMFTVPRFHRVCRVDATAGQHRRLSIAGWFMTEHS</sequence>
<dbReference type="Pfam" id="PF13661">
    <property type="entry name" value="2OG-FeII_Oxy_4"/>
    <property type="match status" value="1"/>
</dbReference>
<dbReference type="InterPro" id="IPR005123">
    <property type="entry name" value="Oxoglu/Fe-dep_dioxygenase_dom"/>
</dbReference>
<dbReference type="PROSITE" id="PS51471">
    <property type="entry name" value="FE2OG_OXY"/>
    <property type="match status" value="1"/>
</dbReference>
<dbReference type="EMBL" id="CP047423">
    <property type="protein sequence ID" value="QPD05136.1"/>
    <property type="molecule type" value="Genomic_DNA"/>
</dbReference>
<dbReference type="GO" id="GO:0005506">
    <property type="term" value="F:iron ion binding"/>
    <property type="evidence" value="ECO:0007669"/>
    <property type="project" value="InterPro"/>
</dbReference>
<dbReference type="GO" id="GO:0051213">
    <property type="term" value="F:dioxygenase activity"/>
    <property type="evidence" value="ECO:0007669"/>
    <property type="project" value="UniProtKB-KW"/>
</dbReference>
<accession>A0A7S8FG71</accession>
<evidence type="ECO:0000313" key="9">
    <source>
        <dbReference type="Proteomes" id="UP000593737"/>
    </source>
</evidence>
<evidence type="ECO:0000256" key="6">
    <source>
        <dbReference type="ARBA" id="ARBA00023004"/>
    </source>
</evidence>
<evidence type="ECO:0000256" key="4">
    <source>
        <dbReference type="ARBA" id="ARBA00022964"/>
    </source>
</evidence>
<dbReference type="Proteomes" id="UP000593737">
    <property type="component" value="Chromosome"/>
</dbReference>
<proteinExistence type="predicted"/>
<gene>
    <name evidence="8" type="ORF">Nkreftii_002910</name>
</gene>
<dbReference type="Gene3D" id="2.60.120.620">
    <property type="entry name" value="q2cbj1_9rhob like domain"/>
    <property type="match status" value="1"/>
</dbReference>
<keyword evidence="6" id="KW-0408">Iron</keyword>
<feature type="domain" description="Fe2OG dioxygenase" evidence="7">
    <location>
        <begin position="105"/>
        <end position="227"/>
    </location>
</feature>
<dbReference type="AlphaFoldDB" id="A0A7S8FG71"/>
<dbReference type="InterPro" id="IPR051842">
    <property type="entry name" value="uS12_prolyl_hydroxylase"/>
</dbReference>
<keyword evidence="4" id="KW-0223">Dioxygenase</keyword>
<dbReference type="PANTHER" id="PTHR12117">
    <property type="entry name" value="HISTONE ACETYLTRANSFERASE COMPLEX"/>
    <property type="match status" value="1"/>
</dbReference>
<evidence type="ECO:0000256" key="2">
    <source>
        <dbReference type="ARBA" id="ARBA00022723"/>
    </source>
</evidence>
<evidence type="ECO:0000313" key="8">
    <source>
        <dbReference type="EMBL" id="QPD05136.1"/>
    </source>
</evidence>
<organism evidence="8 9">
    <name type="scientific">Candidatus Nitrospira kreftii</name>
    <dbReference type="NCBI Taxonomy" id="2652173"/>
    <lineage>
        <taxon>Bacteria</taxon>
        <taxon>Pseudomonadati</taxon>
        <taxon>Nitrospirota</taxon>
        <taxon>Nitrospiria</taxon>
        <taxon>Nitrospirales</taxon>
        <taxon>Nitrospiraceae</taxon>
        <taxon>Nitrospira</taxon>
    </lineage>
</organism>
<dbReference type="InterPro" id="IPR006620">
    <property type="entry name" value="Pro_4_hyd_alph"/>
</dbReference>
<evidence type="ECO:0000259" key="7">
    <source>
        <dbReference type="PROSITE" id="PS51471"/>
    </source>
</evidence>
<protein>
    <recommendedName>
        <fullName evidence="7">Fe2OG dioxygenase domain-containing protein</fullName>
    </recommendedName>
</protein>
<dbReference type="GO" id="GO:0031418">
    <property type="term" value="F:L-ascorbic acid binding"/>
    <property type="evidence" value="ECO:0007669"/>
    <property type="project" value="UniProtKB-KW"/>
</dbReference>
<dbReference type="GO" id="GO:0016705">
    <property type="term" value="F:oxidoreductase activity, acting on paired donors, with incorporation or reduction of molecular oxygen"/>
    <property type="evidence" value="ECO:0007669"/>
    <property type="project" value="InterPro"/>
</dbReference>
<dbReference type="PANTHER" id="PTHR12117:SF0">
    <property type="entry name" value="PROLYL 3-HYDROXYLASE OGFOD1"/>
    <property type="match status" value="1"/>
</dbReference>
<dbReference type="KEGG" id="nkf:Nkreftii_002910"/>
<evidence type="ECO:0000256" key="5">
    <source>
        <dbReference type="ARBA" id="ARBA00023002"/>
    </source>
</evidence>
<keyword evidence="3" id="KW-0847">Vitamin C</keyword>
<reference evidence="8 9" key="1">
    <citation type="journal article" date="2020" name="ISME J.">
        <title>Enrichment and physiological characterization of a novel comammox Nitrospira indicates ammonium inhibition of complete nitrification.</title>
        <authorList>
            <person name="Sakoula D."/>
            <person name="Koch H."/>
            <person name="Frank J."/>
            <person name="Jetten M.S.M."/>
            <person name="van Kessel M.A.H.J."/>
            <person name="Lucker S."/>
        </authorList>
    </citation>
    <scope>NUCLEOTIDE SEQUENCE [LARGE SCALE GENOMIC DNA]</scope>
    <source>
        <strain evidence="8">Comreactor17</strain>
    </source>
</reference>
<evidence type="ECO:0000256" key="1">
    <source>
        <dbReference type="ARBA" id="ARBA00001961"/>
    </source>
</evidence>
<dbReference type="InterPro" id="IPR039558">
    <property type="entry name" value="TPA1/OFD1_N"/>
</dbReference>
<evidence type="ECO:0000256" key="3">
    <source>
        <dbReference type="ARBA" id="ARBA00022896"/>
    </source>
</evidence>
<keyword evidence="2" id="KW-0479">Metal-binding</keyword>
<dbReference type="SMART" id="SM00702">
    <property type="entry name" value="P4Hc"/>
    <property type="match status" value="1"/>
</dbReference>
<keyword evidence="5" id="KW-0560">Oxidoreductase</keyword>
<comment type="cofactor">
    <cofactor evidence="1">
        <name>L-ascorbate</name>
        <dbReference type="ChEBI" id="CHEBI:38290"/>
    </cofactor>
</comment>
<name>A0A7S8FG71_9BACT</name>